<evidence type="ECO:0000313" key="3">
    <source>
        <dbReference type="Proteomes" id="UP000236584"/>
    </source>
</evidence>
<feature type="region of interest" description="Disordered" evidence="1">
    <location>
        <begin position="1"/>
        <end position="50"/>
    </location>
</feature>
<keyword evidence="3" id="KW-1185">Reference proteome</keyword>
<proteinExistence type="predicted"/>
<protein>
    <submittedName>
        <fullName evidence="2">Uncharacterized protein</fullName>
    </submittedName>
</protein>
<evidence type="ECO:0000313" key="2">
    <source>
        <dbReference type="EMBL" id="AUV81876.1"/>
    </source>
</evidence>
<dbReference type="KEGG" id="srub:C2R22_09625"/>
<sequence length="63" mass="6752">MCEHVRTVGSEDIRSTTSPCSATDRSRKPNGSRANATVFPRSGRPAGDGGRSVMAWYLAVRSP</sequence>
<dbReference type="EMBL" id="CP026309">
    <property type="protein sequence ID" value="AUV81876.1"/>
    <property type="molecule type" value="Genomic_DNA"/>
</dbReference>
<reference evidence="2 3" key="1">
    <citation type="submission" date="2018-01" db="EMBL/GenBank/DDBJ databases">
        <title>Complete genome sequence of Salinigranum rubrum GX10T, an extremely halophilic archaeon isolated from a marine solar saltern.</title>
        <authorList>
            <person name="Han S."/>
        </authorList>
    </citation>
    <scope>NUCLEOTIDE SEQUENCE [LARGE SCALE GENOMIC DNA]</scope>
    <source>
        <strain evidence="2 3">GX10</strain>
    </source>
</reference>
<gene>
    <name evidence="2" type="ORF">C2R22_09625</name>
</gene>
<evidence type="ECO:0000256" key="1">
    <source>
        <dbReference type="SAM" id="MobiDB-lite"/>
    </source>
</evidence>
<dbReference type="AlphaFoldDB" id="A0A2I8VIX0"/>
<dbReference type="Proteomes" id="UP000236584">
    <property type="component" value="Chromosome"/>
</dbReference>
<organism evidence="2 3">
    <name type="scientific">Salinigranum rubrum</name>
    <dbReference type="NCBI Taxonomy" id="755307"/>
    <lineage>
        <taxon>Archaea</taxon>
        <taxon>Methanobacteriati</taxon>
        <taxon>Methanobacteriota</taxon>
        <taxon>Stenosarchaea group</taxon>
        <taxon>Halobacteria</taxon>
        <taxon>Halobacteriales</taxon>
        <taxon>Haloferacaceae</taxon>
        <taxon>Salinigranum</taxon>
    </lineage>
</organism>
<accession>A0A2I8VIX0</accession>
<name>A0A2I8VIX0_9EURY</name>
<feature type="compositionally biased region" description="Basic and acidic residues" evidence="1">
    <location>
        <begin position="1"/>
        <end position="14"/>
    </location>
</feature>